<gene>
    <name evidence="6" type="ORF">BU26DRAFT_606487</name>
</gene>
<feature type="domain" description="DUF7614" evidence="5">
    <location>
        <begin position="1198"/>
        <end position="1342"/>
    </location>
</feature>
<feature type="compositionally biased region" description="Polar residues" evidence="1">
    <location>
        <begin position="164"/>
        <end position="174"/>
    </location>
</feature>
<proteinExistence type="predicted"/>
<feature type="compositionally biased region" description="Basic and acidic residues" evidence="1">
    <location>
        <begin position="9"/>
        <end position="22"/>
    </location>
</feature>
<feature type="domain" description="DUF7611" evidence="2">
    <location>
        <begin position="745"/>
        <end position="893"/>
    </location>
</feature>
<dbReference type="InterPro" id="IPR056033">
    <property type="entry name" value="DUF7614"/>
</dbReference>
<feature type="compositionally biased region" description="Low complexity" evidence="1">
    <location>
        <begin position="464"/>
        <end position="477"/>
    </location>
</feature>
<dbReference type="GeneID" id="54589001"/>
<dbReference type="InterPro" id="IPR056030">
    <property type="entry name" value="DUF7611"/>
</dbReference>
<keyword evidence="7" id="KW-1185">Reference proteome</keyword>
<evidence type="ECO:0000259" key="2">
    <source>
        <dbReference type="Pfam" id="PF24586"/>
    </source>
</evidence>
<sequence length="1357" mass="150402">MNRWRAKVFKKDDDAPPKDTKPAKQGSFKLDDDVNDFLKPSTDKAQARQHDAAAAFLANANKPRIDVAKAQRWPGASDILNSAAGKSPGIGGLKTGNGRKKGLTVSFVRTQPIVIGEGGDECEEPSIEVYRRKKSNSMSDLDKLGSQSYQDDMNLGTRSPKFNGMTTSTNQQAAQRGIVTRTLTSGGEISSPLRQKLEVGSINTHASPPLPPPQRLGPMGLGERPRVLQRAPTGFDVQDDTPARPSMDSTYSYESDNLSPVTSMKAPSLAPMQEEEEDFQPKSLKRSQTGWSEHTGDSDEEPAPVRPAVPQLPEVELAEDDSPLHMKAMLAERFLQSEPTDPESFSARVMHRMRSEEGKALHEAARRAADESRPDSASSSSSFQPGSMQSSAFQVGTPPSAPSSLIGKTPPRIPSREPPPPSTSPQHGLGAEDPHRSRARGPSPGRPPMPPGTYPLDTDPRPPSSSSSQYTMPSAASRTRRSPTGTVEPQSAATTGSVQQTPATAEKAPFSASTDSQSSILPTPPQFERREFISPPQTVPPPPPPHVKGVSAPAAPHSNKVPTRPRQESAGPASLARSDTKVQADMAYTDFGERVEHMRGVFQLMAQLPGQIFDRTPMEWLRVAIWWFLKGRTGMEALIRSRSQDAAPQMERLTQPHVDLAKTWWILSEVVQKHPGLRRYGDQRMETQARAARDAGDLASAEVYEVHDAVLSSLKMLLGSMKRHQSMPPTQALIQGQDQKIWEEYPKFRPEAKSVLSGPASKSVQQINAANFIPVGDTKTDFCYFRMFVQVSVSTDDPDTDRVPLPAVISILRSREDFKVRLAICTQHDLVNLMVGSTPDIGPTWRDVHWKTKSRGFSIELRHGFTLNADLTEPDFRTLWNIVDHTNRVESHLRERSGERYATRLTLREAGYKDSANSGAFPPTRVPGCKLYVFEKFELSSEGTGKRKLHRGYRIVMVTHPKNRTVSYVNHELGTKNEPMNFEYGTEPDQAPSMTLRFKEETPEKKQKLCTMHLVFNDNKDRNHLFGTLTSMNIASDEAVFAQVPLKAFSIESADQAEGFSQSGHDVLKRLQWQEAKTMNQDPEAAGLESAPTVMSESLRILCRHTAGVISDRMNLGPGELLVRLPIDGAAELTLLRNPQHDMSIAIDGSRIGKDIPDALAELLRTLTNASTIRRLTFNSFKDLHAFQLAVTGFRVRFDGIASTFSISRRRMVVPIYKQWTANTIRIQIVEQDNIVQLLAFFEEFSHADAMNFQLRPMDVFEKTDKGGKACVRLVDCKFALPVDERRGEGKMQKEEGRLTGWAGMKRKFVCLDQIEYPGEHDDIVIAFDSAETRDRFAEALPAATQVSRGLTIRRKI</sequence>
<dbReference type="Proteomes" id="UP000800094">
    <property type="component" value="Unassembled WGS sequence"/>
</dbReference>
<dbReference type="OrthoDB" id="4356615at2759"/>
<dbReference type="Pfam" id="PF24587">
    <property type="entry name" value="DUF7612"/>
    <property type="match status" value="1"/>
</dbReference>
<feature type="compositionally biased region" description="Pro residues" evidence="1">
    <location>
        <begin position="537"/>
        <end position="546"/>
    </location>
</feature>
<feature type="domain" description="DUF7612" evidence="3">
    <location>
        <begin position="896"/>
        <end position="1032"/>
    </location>
</feature>
<feature type="compositionally biased region" description="Low complexity" evidence="1">
    <location>
        <begin position="375"/>
        <end position="392"/>
    </location>
</feature>
<evidence type="ECO:0000259" key="3">
    <source>
        <dbReference type="Pfam" id="PF24587"/>
    </source>
</evidence>
<evidence type="ECO:0000313" key="6">
    <source>
        <dbReference type="EMBL" id="KAF2247603.1"/>
    </source>
</evidence>
<evidence type="ECO:0000313" key="7">
    <source>
        <dbReference type="Proteomes" id="UP000800094"/>
    </source>
</evidence>
<dbReference type="RefSeq" id="XP_033682607.1">
    <property type="nucleotide sequence ID" value="XM_033835671.1"/>
</dbReference>
<dbReference type="EMBL" id="ML987197">
    <property type="protein sequence ID" value="KAF2247603.1"/>
    <property type="molecule type" value="Genomic_DNA"/>
</dbReference>
<accession>A0A6A6IDM0</accession>
<name>A0A6A6IDM0_9PLEO</name>
<dbReference type="Pfam" id="PF24589">
    <property type="entry name" value="DUF7614"/>
    <property type="match status" value="1"/>
</dbReference>
<feature type="compositionally biased region" description="Basic and acidic residues" evidence="1">
    <location>
        <begin position="353"/>
        <end position="374"/>
    </location>
</feature>
<reference evidence="6" key="1">
    <citation type="journal article" date="2020" name="Stud. Mycol.">
        <title>101 Dothideomycetes genomes: a test case for predicting lifestyles and emergence of pathogens.</title>
        <authorList>
            <person name="Haridas S."/>
            <person name="Albert R."/>
            <person name="Binder M."/>
            <person name="Bloem J."/>
            <person name="Labutti K."/>
            <person name="Salamov A."/>
            <person name="Andreopoulos B."/>
            <person name="Baker S."/>
            <person name="Barry K."/>
            <person name="Bills G."/>
            <person name="Bluhm B."/>
            <person name="Cannon C."/>
            <person name="Castanera R."/>
            <person name="Culley D."/>
            <person name="Daum C."/>
            <person name="Ezra D."/>
            <person name="Gonzalez J."/>
            <person name="Henrissat B."/>
            <person name="Kuo A."/>
            <person name="Liang C."/>
            <person name="Lipzen A."/>
            <person name="Lutzoni F."/>
            <person name="Magnuson J."/>
            <person name="Mondo S."/>
            <person name="Nolan M."/>
            <person name="Ohm R."/>
            <person name="Pangilinan J."/>
            <person name="Park H.-J."/>
            <person name="Ramirez L."/>
            <person name="Alfaro M."/>
            <person name="Sun H."/>
            <person name="Tritt A."/>
            <person name="Yoshinaga Y."/>
            <person name="Zwiers L.-H."/>
            <person name="Turgeon B."/>
            <person name="Goodwin S."/>
            <person name="Spatafora J."/>
            <person name="Crous P."/>
            <person name="Grigoriev I."/>
        </authorList>
    </citation>
    <scope>NUCLEOTIDE SEQUENCE</scope>
    <source>
        <strain evidence="6">CBS 122368</strain>
    </source>
</reference>
<evidence type="ECO:0000256" key="1">
    <source>
        <dbReference type="SAM" id="MobiDB-lite"/>
    </source>
</evidence>
<feature type="region of interest" description="Disordered" evidence="1">
    <location>
        <begin position="132"/>
        <end position="175"/>
    </location>
</feature>
<feature type="region of interest" description="Disordered" evidence="1">
    <location>
        <begin position="79"/>
        <end position="98"/>
    </location>
</feature>
<feature type="compositionally biased region" description="Polar residues" evidence="1">
    <location>
        <begin position="511"/>
        <end position="521"/>
    </location>
</feature>
<dbReference type="Pfam" id="PF24586">
    <property type="entry name" value="DUF7611"/>
    <property type="match status" value="1"/>
</dbReference>
<dbReference type="Pfam" id="PF24588">
    <property type="entry name" value="DUF7613"/>
    <property type="match status" value="1"/>
</dbReference>
<feature type="region of interest" description="Disordered" evidence="1">
    <location>
        <begin position="201"/>
        <end position="581"/>
    </location>
</feature>
<dbReference type="InterPro" id="IPR056032">
    <property type="entry name" value="DUF7613"/>
</dbReference>
<organism evidence="6 7">
    <name type="scientific">Trematosphaeria pertusa</name>
    <dbReference type="NCBI Taxonomy" id="390896"/>
    <lineage>
        <taxon>Eukaryota</taxon>
        <taxon>Fungi</taxon>
        <taxon>Dikarya</taxon>
        <taxon>Ascomycota</taxon>
        <taxon>Pezizomycotina</taxon>
        <taxon>Dothideomycetes</taxon>
        <taxon>Pleosporomycetidae</taxon>
        <taxon>Pleosporales</taxon>
        <taxon>Massarineae</taxon>
        <taxon>Trematosphaeriaceae</taxon>
        <taxon>Trematosphaeria</taxon>
    </lineage>
</organism>
<feature type="region of interest" description="Disordered" evidence="1">
    <location>
        <begin position="1"/>
        <end position="46"/>
    </location>
</feature>
<feature type="compositionally biased region" description="Polar residues" evidence="1">
    <location>
        <begin position="482"/>
        <end position="503"/>
    </location>
</feature>
<feature type="domain" description="DUF7613" evidence="4">
    <location>
        <begin position="1036"/>
        <end position="1192"/>
    </location>
</feature>
<protein>
    <submittedName>
        <fullName evidence="6">Uncharacterized protein</fullName>
    </submittedName>
</protein>
<feature type="compositionally biased region" description="Polar residues" evidence="1">
    <location>
        <begin position="247"/>
        <end position="262"/>
    </location>
</feature>
<feature type="compositionally biased region" description="Pro residues" evidence="1">
    <location>
        <begin position="444"/>
        <end position="453"/>
    </location>
</feature>
<evidence type="ECO:0000259" key="4">
    <source>
        <dbReference type="Pfam" id="PF24588"/>
    </source>
</evidence>
<feature type="compositionally biased region" description="Pro residues" evidence="1">
    <location>
        <begin position="411"/>
        <end position="423"/>
    </location>
</feature>
<dbReference type="InterPro" id="IPR056031">
    <property type="entry name" value="DUF7612"/>
</dbReference>
<evidence type="ECO:0000259" key="5">
    <source>
        <dbReference type="Pfam" id="PF24589"/>
    </source>
</evidence>